<dbReference type="InParanoid" id="A0A165P2Z9"/>
<dbReference type="GO" id="GO:0050664">
    <property type="term" value="F:oxidoreductase activity, acting on NAD(P)H, oxygen as acceptor"/>
    <property type="evidence" value="ECO:0007669"/>
    <property type="project" value="TreeGrafter"/>
</dbReference>
<dbReference type="PRINTS" id="PR00080">
    <property type="entry name" value="SDRFAMILY"/>
</dbReference>
<gene>
    <name evidence="5" type="ORF">EXIGLDRAFT_830034</name>
</gene>
<dbReference type="Proteomes" id="UP000077266">
    <property type="component" value="Unassembled WGS sequence"/>
</dbReference>
<dbReference type="EMBL" id="KV425893">
    <property type="protein sequence ID" value="KZW01571.1"/>
    <property type="molecule type" value="Genomic_DNA"/>
</dbReference>
<name>A0A165P2Z9_EXIGL</name>
<dbReference type="InterPro" id="IPR002347">
    <property type="entry name" value="SDR_fam"/>
</dbReference>
<comment type="similarity">
    <text evidence="1 4">Belongs to the short-chain dehydrogenases/reductases (SDR) family.</text>
</comment>
<keyword evidence="3" id="KW-0560">Oxidoreductase</keyword>
<evidence type="ECO:0000313" key="5">
    <source>
        <dbReference type="EMBL" id="KZW01571.1"/>
    </source>
</evidence>
<dbReference type="SUPFAM" id="SSF51735">
    <property type="entry name" value="NAD(P)-binding Rossmann-fold domains"/>
    <property type="match status" value="1"/>
</dbReference>
<evidence type="ECO:0000256" key="2">
    <source>
        <dbReference type="ARBA" id="ARBA00022857"/>
    </source>
</evidence>
<dbReference type="InterPro" id="IPR020904">
    <property type="entry name" value="Sc_DH/Rdtase_CS"/>
</dbReference>
<keyword evidence="2" id="KW-0521">NADP</keyword>
<evidence type="ECO:0000256" key="4">
    <source>
        <dbReference type="RuleBase" id="RU000363"/>
    </source>
</evidence>
<evidence type="ECO:0000313" key="6">
    <source>
        <dbReference type="Proteomes" id="UP000077266"/>
    </source>
</evidence>
<dbReference type="PANTHER" id="PTHR43008:SF8">
    <property type="entry name" value="BENZIL REDUCTASE ((S)-BENZOIN FORMING) IRC24"/>
    <property type="match status" value="1"/>
</dbReference>
<dbReference type="InterPro" id="IPR036291">
    <property type="entry name" value="NAD(P)-bd_dom_sf"/>
</dbReference>
<protein>
    <submittedName>
        <fullName evidence="5">NAD(P)-binding protein</fullName>
    </submittedName>
</protein>
<evidence type="ECO:0000256" key="1">
    <source>
        <dbReference type="ARBA" id="ARBA00006484"/>
    </source>
</evidence>
<keyword evidence="6" id="KW-1185">Reference proteome</keyword>
<dbReference type="Gene3D" id="3.40.50.720">
    <property type="entry name" value="NAD(P)-binding Rossmann-like Domain"/>
    <property type="match status" value="1"/>
</dbReference>
<sequence length="240" mass="25290">MSPTVLITGASRGMGLATAEQLLQDGATVIAVQRSVTDDLKVLEKKFPGKLQIVKGDSTKESDIAATLSATPSLDVVILNAGVSLPLGRLSQIDIQDVRNTYEINVFSVIKFIQAALPKLRASKGRAILVSSAAGEFGIQGLGSYSSSKAALNQVSRTFAAEEPDVTVIAIHSGAVNTGMSEANAKEAPKHMDAATVALLTDNLIEPEVSASALSKLALRAPKDYTEKYLYYTDPLITSL</sequence>
<dbReference type="OrthoDB" id="498125at2759"/>
<accession>A0A165P2Z9</accession>
<dbReference type="PROSITE" id="PS00061">
    <property type="entry name" value="ADH_SHORT"/>
    <property type="match status" value="1"/>
</dbReference>
<dbReference type="STRING" id="1314781.A0A165P2Z9"/>
<dbReference type="AlphaFoldDB" id="A0A165P2Z9"/>
<dbReference type="GO" id="GO:0016616">
    <property type="term" value="F:oxidoreductase activity, acting on the CH-OH group of donors, NAD or NADP as acceptor"/>
    <property type="evidence" value="ECO:0007669"/>
    <property type="project" value="UniProtKB-ARBA"/>
</dbReference>
<dbReference type="PRINTS" id="PR00081">
    <property type="entry name" value="GDHRDH"/>
</dbReference>
<reference evidence="5 6" key="1">
    <citation type="journal article" date="2016" name="Mol. Biol. Evol.">
        <title>Comparative Genomics of Early-Diverging Mushroom-Forming Fungi Provides Insights into the Origins of Lignocellulose Decay Capabilities.</title>
        <authorList>
            <person name="Nagy L.G."/>
            <person name="Riley R."/>
            <person name="Tritt A."/>
            <person name="Adam C."/>
            <person name="Daum C."/>
            <person name="Floudas D."/>
            <person name="Sun H."/>
            <person name="Yadav J.S."/>
            <person name="Pangilinan J."/>
            <person name="Larsson K.H."/>
            <person name="Matsuura K."/>
            <person name="Barry K."/>
            <person name="Labutti K."/>
            <person name="Kuo R."/>
            <person name="Ohm R.A."/>
            <person name="Bhattacharya S.S."/>
            <person name="Shirouzu T."/>
            <person name="Yoshinaga Y."/>
            <person name="Martin F.M."/>
            <person name="Grigoriev I.V."/>
            <person name="Hibbett D.S."/>
        </authorList>
    </citation>
    <scope>NUCLEOTIDE SEQUENCE [LARGE SCALE GENOMIC DNA]</scope>
    <source>
        <strain evidence="5 6">HHB12029</strain>
    </source>
</reference>
<organism evidence="5 6">
    <name type="scientific">Exidia glandulosa HHB12029</name>
    <dbReference type="NCBI Taxonomy" id="1314781"/>
    <lineage>
        <taxon>Eukaryota</taxon>
        <taxon>Fungi</taxon>
        <taxon>Dikarya</taxon>
        <taxon>Basidiomycota</taxon>
        <taxon>Agaricomycotina</taxon>
        <taxon>Agaricomycetes</taxon>
        <taxon>Auriculariales</taxon>
        <taxon>Exidiaceae</taxon>
        <taxon>Exidia</taxon>
    </lineage>
</organism>
<dbReference type="Pfam" id="PF00106">
    <property type="entry name" value="adh_short"/>
    <property type="match status" value="1"/>
</dbReference>
<dbReference type="PANTHER" id="PTHR43008">
    <property type="entry name" value="BENZIL REDUCTASE"/>
    <property type="match status" value="1"/>
</dbReference>
<proteinExistence type="inferred from homology"/>
<evidence type="ECO:0000256" key="3">
    <source>
        <dbReference type="ARBA" id="ARBA00023002"/>
    </source>
</evidence>